<evidence type="ECO:0000256" key="3">
    <source>
        <dbReference type="ARBA" id="ARBA00022801"/>
    </source>
</evidence>
<evidence type="ECO:0000256" key="2">
    <source>
        <dbReference type="ARBA" id="ARBA00022722"/>
    </source>
</evidence>
<dbReference type="InterPro" id="IPR011856">
    <property type="entry name" value="tRNA_endonuc-like_dom_sf"/>
</dbReference>
<dbReference type="EMBL" id="ACKX01000083">
    <property type="protein sequence ID" value="EEJ51868.1"/>
    <property type="molecule type" value="Genomic_DNA"/>
</dbReference>
<comment type="caution">
    <text evidence="5">The sequence shown here is derived from an EMBL/GenBank/DDBJ whole genome shotgun (WGS) entry which is preliminary data.</text>
</comment>
<keyword evidence="6" id="KW-1185">Reference proteome</keyword>
<dbReference type="OrthoDB" id="6706702at2"/>
<dbReference type="GO" id="GO:0004518">
    <property type="term" value="F:nuclease activity"/>
    <property type="evidence" value="ECO:0007669"/>
    <property type="project" value="UniProtKB-KW"/>
</dbReference>
<dbReference type="HOGENOM" id="CLU_161041_0_0_9"/>
<evidence type="ECO:0000313" key="5">
    <source>
        <dbReference type="EMBL" id="EEJ51868.1"/>
    </source>
</evidence>
<dbReference type="InterPro" id="IPR014883">
    <property type="entry name" value="VRR_NUC"/>
</dbReference>
<dbReference type="GO" id="GO:0003676">
    <property type="term" value="F:nucleic acid binding"/>
    <property type="evidence" value="ECO:0007669"/>
    <property type="project" value="InterPro"/>
</dbReference>
<comment type="cofactor">
    <cofactor evidence="1">
        <name>Mg(2+)</name>
        <dbReference type="ChEBI" id="CHEBI:18420"/>
    </cofactor>
</comment>
<dbReference type="GO" id="GO:0016788">
    <property type="term" value="F:hydrolase activity, acting on ester bonds"/>
    <property type="evidence" value="ECO:0007669"/>
    <property type="project" value="InterPro"/>
</dbReference>
<dbReference type="Gene3D" id="3.40.1350.10">
    <property type="match status" value="1"/>
</dbReference>
<keyword evidence="2" id="KW-0540">Nuclease</keyword>
<keyword evidence="3" id="KW-0378">Hydrolase</keyword>
<evidence type="ECO:0000313" key="6">
    <source>
        <dbReference type="Proteomes" id="UP000004121"/>
    </source>
</evidence>
<organism evidence="5 6">
    <name type="scientific">Oribacterium sinus F0268</name>
    <dbReference type="NCBI Taxonomy" id="585501"/>
    <lineage>
        <taxon>Bacteria</taxon>
        <taxon>Bacillati</taxon>
        <taxon>Bacillota</taxon>
        <taxon>Clostridia</taxon>
        <taxon>Lachnospirales</taxon>
        <taxon>Lachnospiraceae</taxon>
        <taxon>Oribacterium</taxon>
    </lineage>
</organism>
<dbReference type="SMART" id="SM00990">
    <property type="entry name" value="VRR_NUC"/>
    <property type="match status" value="1"/>
</dbReference>
<feature type="domain" description="VRR-NUC" evidence="4">
    <location>
        <begin position="3"/>
        <end position="83"/>
    </location>
</feature>
<sequence length="103" mass="12101">MVEQEKKVEKAMVRMLWNLGCESYKFVSPNCRGVPDRLFITEEGKVFFAELKTIKGRLSSLQENQIKKLKALKQEVYVIYGMEGVRKFVEDFQNNRLSGTEYR</sequence>
<accession>C2KWH9</accession>
<reference evidence="5 6" key="1">
    <citation type="submission" date="2009-04" db="EMBL/GenBank/DDBJ databases">
        <authorList>
            <person name="Qin X."/>
            <person name="Bachman B."/>
            <person name="Battles P."/>
            <person name="Bell A."/>
            <person name="Bess C."/>
            <person name="Bickham C."/>
            <person name="Chaboub L."/>
            <person name="Chen D."/>
            <person name="Coyle M."/>
            <person name="Deiros D.R."/>
            <person name="Dinh H."/>
            <person name="Forbes L."/>
            <person name="Fowler G."/>
            <person name="Francisco L."/>
            <person name="Fu Q."/>
            <person name="Gubbala S."/>
            <person name="Hale W."/>
            <person name="Han Y."/>
            <person name="Hemphill L."/>
            <person name="Highlander S.K."/>
            <person name="Hirani K."/>
            <person name="Hogues M."/>
            <person name="Jackson L."/>
            <person name="Jakkamsetti A."/>
            <person name="Javaid M."/>
            <person name="Jiang H."/>
            <person name="Korchina V."/>
            <person name="Kovar C."/>
            <person name="Lara F."/>
            <person name="Lee S."/>
            <person name="Mata R."/>
            <person name="Mathew T."/>
            <person name="Moen C."/>
            <person name="Morales K."/>
            <person name="Munidasa M."/>
            <person name="Nazareth L."/>
            <person name="Ngo R."/>
            <person name="Nguyen L."/>
            <person name="Okwuonu G."/>
            <person name="Ongeri F."/>
            <person name="Patil S."/>
            <person name="Petrosino J."/>
            <person name="Pham C."/>
            <person name="Pham P."/>
            <person name="Pu L.-L."/>
            <person name="Puazo M."/>
            <person name="Raj R."/>
            <person name="Reid J."/>
            <person name="Rouhana J."/>
            <person name="Saada N."/>
            <person name="Shang Y."/>
            <person name="Simmons D."/>
            <person name="Thornton R."/>
            <person name="Warren J."/>
            <person name="Weissenberger G."/>
            <person name="Zhang J."/>
            <person name="Zhang L."/>
            <person name="Zhou C."/>
            <person name="Zhu D."/>
            <person name="Muzny D."/>
            <person name="Worley K."/>
            <person name="Gibbs R."/>
        </authorList>
    </citation>
    <scope>NUCLEOTIDE SEQUENCE [LARGE SCALE GENOMIC DNA]</scope>
    <source>
        <strain evidence="5 6">F0268</strain>
    </source>
</reference>
<protein>
    <submittedName>
        <fullName evidence="5">VRR-NUC domain protein</fullName>
    </submittedName>
</protein>
<dbReference type="AlphaFoldDB" id="C2KWH9"/>
<dbReference type="STRING" id="585501.HMPREF6123_0848"/>
<gene>
    <name evidence="5" type="ORF">HMPREF6123_0848</name>
</gene>
<name>C2KWH9_9FIRM</name>
<dbReference type="Proteomes" id="UP000004121">
    <property type="component" value="Unassembled WGS sequence"/>
</dbReference>
<dbReference type="InParanoid" id="C2KWH9"/>
<evidence type="ECO:0000259" key="4">
    <source>
        <dbReference type="SMART" id="SM00990"/>
    </source>
</evidence>
<evidence type="ECO:0000256" key="1">
    <source>
        <dbReference type="ARBA" id="ARBA00001946"/>
    </source>
</evidence>
<proteinExistence type="predicted"/>